<protein>
    <submittedName>
        <fullName evidence="1">Uncharacterized protein</fullName>
    </submittedName>
</protein>
<organism evidence="1 2">
    <name type="scientific">Veillonella atypica</name>
    <dbReference type="NCBI Taxonomy" id="39777"/>
    <lineage>
        <taxon>Bacteria</taxon>
        <taxon>Bacillati</taxon>
        <taxon>Bacillota</taxon>
        <taxon>Negativicutes</taxon>
        <taxon>Veillonellales</taxon>
        <taxon>Veillonellaceae</taxon>
        <taxon>Veillonella</taxon>
    </lineage>
</organism>
<dbReference type="AlphaFoldDB" id="A0A3A6WDX8"/>
<dbReference type="Proteomes" id="UP000277803">
    <property type="component" value="Unassembled WGS sequence"/>
</dbReference>
<dbReference type="EMBL" id="QXZZ01000028">
    <property type="protein sequence ID" value="RJY50363.1"/>
    <property type="molecule type" value="Genomic_DNA"/>
</dbReference>
<evidence type="ECO:0000313" key="1">
    <source>
        <dbReference type="EMBL" id="RJY50363.1"/>
    </source>
</evidence>
<reference evidence="1 2" key="1">
    <citation type="submission" date="2018-09" db="EMBL/GenBank/DDBJ databases">
        <title>Genome sequence of Veillonella atypica isolated from periodontal Korean patients.</title>
        <authorList>
            <person name="Lee J.-H."/>
            <person name="Moon J.-H."/>
            <person name="Shin S.-Y."/>
        </authorList>
    </citation>
    <scope>NUCLEOTIDE SEQUENCE [LARGE SCALE GENOMIC DNA]</scope>
    <source>
        <strain evidence="1 2">KHUD_V1</strain>
    </source>
</reference>
<dbReference type="RefSeq" id="WP_119982581.1">
    <property type="nucleotide sequence ID" value="NZ_QXZZ01000028.1"/>
</dbReference>
<sequence length="71" mass="8242">MNGLLKGIGLLMIIGTVGSLELDRISFAQALFQVLSGVMAWMVSEYRIEVRRLRRKLMRSRQVQSSTYYRF</sequence>
<evidence type="ECO:0000313" key="2">
    <source>
        <dbReference type="Proteomes" id="UP000277803"/>
    </source>
</evidence>
<gene>
    <name evidence="1" type="ORF">D2965_05740</name>
</gene>
<comment type="caution">
    <text evidence="1">The sequence shown here is derived from an EMBL/GenBank/DDBJ whole genome shotgun (WGS) entry which is preliminary data.</text>
</comment>
<name>A0A3A6WDX8_9FIRM</name>
<accession>A0A3A6WDX8</accession>
<proteinExistence type="predicted"/>